<dbReference type="KEGG" id="xbc:ELE36_05200"/>
<dbReference type="CDD" id="cd00254">
    <property type="entry name" value="LT-like"/>
    <property type="match status" value="1"/>
</dbReference>
<name>A0A411HHD3_9GAMM</name>
<evidence type="ECO:0000259" key="3">
    <source>
        <dbReference type="Pfam" id="PF01464"/>
    </source>
</evidence>
<dbReference type="AlphaFoldDB" id="A0A411HHD3"/>
<sequence length="343" mass="36346">MAFLSPRIDDRCPPRSRHDALRWAIGALLGLTVHGVAHAGALYKCVNGEGQIAYTNKPAGLIDCVKLSSFVDPPPLKTQTKSAGIDTTKVSNPNYRSGPGASLPETLPAPINAAVSATAAVSPASATPLASEVSVNPWLKPPAAAATAATDFKVQRGSVYKVSRANGIVEYTNVKPRDHSPIEVLFTYIATCSACDVHSPIDWNHTALNLLAYHDEVVTAALQFGVPEALLRAVIHAESAFNPNALSSKGAQGLMQLMPDTATDLGVVNPWNAAENIRGGAQYLAQLLKHFNGDERLAAAAYNSGEANVRKYAGVPPFDETQVYVERVGTLRQRYAGMPVAAN</sequence>
<comment type="similarity">
    <text evidence="1">Belongs to the transglycosylase Slt family.</text>
</comment>
<dbReference type="PROSITE" id="PS00922">
    <property type="entry name" value="TRANSGLYCOSYLASE"/>
    <property type="match status" value="1"/>
</dbReference>
<feature type="domain" description="Transglycosylase SLT" evidence="3">
    <location>
        <begin position="220"/>
        <end position="313"/>
    </location>
</feature>
<protein>
    <submittedName>
        <fullName evidence="4">Lytic transglycosylase domain-containing protein</fullName>
    </submittedName>
</protein>
<organism evidence="4 5">
    <name type="scientific">Pseudolysobacter antarcticus</name>
    <dbReference type="NCBI Taxonomy" id="2511995"/>
    <lineage>
        <taxon>Bacteria</taxon>
        <taxon>Pseudomonadati</taxon>
        <taxon>Pseudomonadota</taxon>
        <taxon>Gammaproteobacteria</taxon>
        <taxon>Lysobacterales</taxon>
        <taxon>Rhodanobacteraceae</taxon>
        <taxon>Pseudolysobacter</taxon>
    </lineage>
</organism>
<evidence type="ECO:0000313" key="5">
    <source>
        <dbReference type="Proteomes" id="UP000291562"/>
    </source>
</evidence>
<dbReference type="GO" id="GO:0016020">
    <property type="term" value="C:membrane"/>
    <property type="evidence" value="ECO:0007669"/>
    <property type="project" value="InterPro"/>
</dbReference>
<dbReference type="GO" id="GO:0000270">
    <property type="term" value="P:peptidoglycan metabolic process"/>
    <property type="evidence" value="ECO:0007669"/>
    <property type="project" value="InterPro"/>
</dbReference>
<dbReference type="OrthoDB" id="9815002at2"/>
<dbReference type="InterPro" id="IPR008258">
    <property type="entry name" value="Transglycosylase_SLT_dom_1"/>
</dbReference>
<evidence type="ECO:0000256" key="2">
    <source>
        <dbReference type="SAM" id="MobiDB-lite"/>
    </source>
</evidence>
<dbReference type="PANTHER" id="PTHR37423">
    <property type="entry name" value="SOLUBLE LYTIC MUREIN TRANSGLYCOSYLASE-RELATED"/>
    <property type="match status" value="1"/>
</dbReference>
<evidence type="ECO:0000256" key="1">
    <source>
        <dbReference type="ARBA" id="ARBA00007734"/>
    </source>
</evidence>
<dbReference type="Pfam" id="PF01464">
    <property type="entry name" value="SLT"/>
    <property type="match status" value="1"/>
</dbReference>
<dbReference type="EMBL" id="CP035704">
    <property type="protein sequence ID" value="QBB69814.1"/>
    <property type="molecule type" value="Genomic_DNA"/>
</dbReference>
<feature type="region of interest" description="Disordered" evidence="2">
    <location>
        <begin position="77"/>
        <end position="96"/>
    </location>
</feature>
<reference evidence="4 5" key="1">
    <citation type="submission" date="2019-01" db="EMBL/GenBank/DDBJ databases">
        <title>Pseudolysobacter antarctica gen. nov., sp. nov., isolated from Fildes Peninsula, Antarctica.</title>
        <authorList>
            <person name="Wei Z."/>
            <person name="Peng F."/>
        </authorList>
    </citation>
    <scope>NUCLEOTIDE SEQUENCE [LARGE SCALE GENOMIC DNA]</scope>
    <source>
        <strain evidence="4 5">AQ6-296</strain>
    </source>
</reference>
<gene>
    <name evidence="4" type="ORF">ELE36_05200</name>
</gene>
<evidence type="ECO:0000313" key="4">
    <source>
        <dbReference type="EMBL" id="QBB69814.1"/>
    </source>
</evidence>
<dbReference type="Proteomes" id="UP000291562">
    <property type="component" value="Chromosome"/>
</dbReference>
<dbReference type="InterPro" id="IPR000189">
    <property type="entry name" value="Transglyc_AS"/>
</dbReference>
<accession>A0A411HHD3</accession>
<dbReference type="PANTHER" id="PTHR37423:SF2">
    <property type="entry name" value="MEMBRANE-BOUND LYTIC MUREIN TRANSGLYCOSYLASE C"/>
    <property type="match status" value="1"/>
</dbReference>
<proteinExistence type="inferred from homology"/>
<dbReference type="Gene3D" id="1.10.530.10">
    <property type="match status" value="1"/>
</dbReference>
<dbReference type="SUPFAM" id="SSF53955">
    <property type="entry name" value="Lysozyme-like"/>
    <property type="match status" value="1"/>
</dbReference>
<dbReference type="GO" id="GO:0008933">
    <property type="term" value="F:peptidoglycan lytic transglycosylase activity"/>
    <property type="evidence" value="ECO:0007669"/>
    <property type="project" value="InterPro"/>
</dbReference>
<dbReference type="RefSeq" id="WP_129832074.1">
    <property type="nucleotide sequence ID" value="NZ_CP035704.1"/>
</dbReference>
<keyword evidence="5" id="KW-1185">Reference proteome</keyword>
<dbReference type="InterPro" id="IPR023346">
    <property type="entry name" value="Lysozyme-like_dom_sf"/>
</dbReference>